<dbReference type="RefSeq" id="WP_060411853.1">
    <property type="nucleotide sequence ID" value="NZ_ODAL01000009.1"/>
</dbReference>
<evidence type="ECO:0008006" key="3">
    <source>
        <dbReference type="Google" id="ProtNLM"/>
    </source>
</evidence>
<gene>
    <name evidence="1" type="ORF">NCPPB2254_00252</name>
</gene>
<accession>A0AB38E7L4</accession>
<proteinExistence type="predicted"/>
<comment type="caution">
    <text evidence="1">The sequence shown here is derived from an EMBL/GenBank/DDBJ whole genome shotgun (WGS) entry which is preliminary data.</text>
</comment>
<name>A0AB38E7L4_9PSED</name>
<protein>
    <recommendedName>
        <fullName evidence="3">DUF2971 domain-containing protein</fullName>
    </recommendedName>
</protein>
<dbReference type="AlphaFoldDB" id="A0AB38E7L4"/>
<dbReference type="EMBL" id="ODAM01000006">
    <property type="protein sequence ID" value="SOQ05191.1"/>
    <property type="molecule type" value="Genomic_DNA"/>
</dbReference>
<dbReference type="Proteomes" id="UP000237580">
    <property type="component" value="Unassembled WGS sequence"/>
</dbReference>
<evidence type="ECO:0000313" key="1">
    <source>
        <dbReference type="EMBL" id="SOQ05191.1"/>
    </source>
</evidence>
<reference evidence="1 2" key="1">
    <citation type="submission" date="2017-11" db="EMBL/GenBank/DDBJ databases">
        <authorList>
            <person name="Blom J."/>
        </authorList>
    </citation>
    <scope>NUCLEOTIDE SEQUENCE [LARGE SCALE GENOMIC DNA]</scope>
    <source>
        <strain evidence="1">NCPPB 2254</strain>
    </source>
</reference>
<sequence length="322" mass="36009">MSGTELADGSNKMISGFALLHSREEVVKFPHMMALLGYLNQTHDLPKYGWLKDGLRYHYTDAAGLLGIIQNGRLWATDLRFLNDPSEGTFLPERLLGFMRSKPGGITDAELKTIDGLKEALHSPRSNYGAYCVSLSANGDLLSQWRGYGSFGKAYAVGLKLGASCPYGQVAHYYDVVYGDEGLAELAIDLLDLFVAASVNWKDQMYDEWAYTLNVIAKSFKDASYSEKQESRLVCSKSDEGVDLFEKELPLRFRSKGSDVIPYIPMSLSLLQNEEVARLPIERIVVGPGVDFERNYSSIKALLKTYSYNHVQVERSTIPFRP</sequence>
<evidence type="ECO:0000313" key="2">
    <source>
        <dbReference type="Proteomes" id="UP000237580"/>
    </source>
</evidence>
<organism evidence="1 2">
    <name type="scientific">Pseudomonas syringae pv. persicae</name>
    <dbReference type="NCBI Taxonomy" id="237306"/>
    <lineage>
        <taxon>Bacteria</taxon>
        <taxon>Pseudomonadati</taxon>
        <taxon>Pseudomonadota</taxon>
        <taxon>Gammaproteobacteria</taxon>
        <taxon>Pseudomonadales</taxon>
        <taxon>Pseudomonadaceae</taxon>
        <taxon>Pseudomonas</taxon>
    </lineage>
</organism>